<protein>
    <recommendedName>
        <fullName evidence="4">YcxB-like protein domain-containing protein</fullName>
    </recommendedName>
</protein>
<name>A0ABY7V9J8_9GAMM</name>
<keyword evidence="1" id="KW-0812">Transmembrane</keyword>
<evidence type="ECO:0008006" key="4">
    <source>
        <dbReference type="Google" id="ProtNLM"/>
    </source>
</evidence>
<proteinExistence type="predicted"/>
<evidence type="ECO:0000313" key="2">
    <source>
        <dbReference type="EMBL" id="WDE09981.1"/>
    </source>
</evidence>
<reference evidence="2 3" key="1">
    <citation type="journal article" date="2022" name="Mar. Drugs">
        <title>Bioassay-Guided Fractionation Leads to the Detection of Cholic Acid Generated by the Rare Thalassomonas sp.</title>
        <authorList>
            <person name="Pheiffer F."/>
            <person name="Schneider Y.K."/>
            <person name="Hansen E.H."/>
            <person name="Andersen J.H."/>
            <person name="Isaksson J."/>
            <person name="Busche T."/>
            <person name="R C."/>
            <person name="Kalinowski J."/>
            <person name="Zyl L.V."/>
            <person name="Trindade M."/>
        </authorList>
    </citation>
    <scope>NUCLEOTIDE SEQUENCE [LARGE SCALE GENOMIC DNA]</scope>
    <source>
        <strain evidence="2 3">A5K-61T</strain>
    </source>
</reference>
<dbReference type="RefSeq" id="WP_274049990.1">
    <property type="nucleotide sequence ID" value="NZ_CP059693.1"/>
</dbReference>
<feature type="transmembrane region" description="Helical" evidence="1">
    <location>
        <begin position="15"/>
        <end position="35"/>
    </location>
</feature>
<keyword evidence="1" id="KW-1133">Transmembrane helix</keyword>
<keyword evidence="3" id="KW-1185">Reference proteome</keyword>
<accession>A0ABY7V9J8</accession>
<dbReference type="Proteomes" id="UP001215231">
    <property type="component" value="Chromosome"/>
</dbReference>
<sequence>MLLIQSRGQNIFNRFYLLFTQFFWMFVGGGIVALIEQQSIEHITYLLYPAIILFTLYSLWLIIFNSGKSKIIEYGLALDEQGISYIKYGGKQKIAWSDFTGFESKQSFPRMILLKSADEQNIAFSYYTFSSSQRRALFDYLSAK</sequence>
<evidence type="ECO:0000313" key="3">
    <source>
        <dbReference type="Proteomes" id="UP001215231"/>
    </source>
</evidence>
<keyword evidence="1" id="KW-0472">Membrane</keyword>
<dbReference type="EMBL" id="CP059693">
    <property type="protein sequence ID" value="WDE09981.1"/>
    <property type="molecule type" value="Genomic_DNA"/>
</dbReference>
<evidence type="ECO:0000256" key="1">
    <source>
        <dbReference type="SAM" id="Phobius"/>
    </source>
</evidence>
<gene>
    <name evidence="2" type="ORF">H3N35_16945</name>
</gene>
<organism evidence="2 3">
    <name type="scientific">Thalassomonas haliotis</name>
    <dbReference type="NCBI Taxonomy" id="485448"/>
    <lineage>
        <taxon>Bacteria</taxon>
        <taxon>Pseudomonadati</taxon>
        <taxon>Pseudomonadota</taxon>
        <taxon>Gammaproteobacteria</taxon>
        <taxon>Alteromonadales</taxon>
        <taxon>Colwelliaceae</taxon>
        <taxon>Thalassomonas</taxon>
    </lineage>
</organism>
<feature type="transmembrane region" description="Helical" evidence="1">
    <location>
        <begin position="47"/>
        <end position="64"/>
    </location>
</feature>